<dbReference type="SMART" id="SM00980">
    <property type="entry name" value="THAP"/>
    <property type="match status" value="1"/>
</dbReference>
<keyword evidence="6" id="KW-0804">Transcription</keyword>
<reference evidence="8" key="1">
    <citation type="submission" date="2021-04" db="EMBL/GenBank/DDBJ databases">
        <authorList>
            <consortium name="Wellcome Sanger Institute Data Sharing"/>
        </authorList>
    </citation>
    <scope>NUCLEOTIDE SEQUENCE [LARGE SCALE GENOMIC DNA]</scope>
</reference>
<dbReference type="InterPro" id="IPR038441">
    <property type="entry name" value="THAP_Znf_sf"/>
</dbReference>
<accession>A0A671U4C5</accession>
<keyword evidence="6" id="KW-0539">Nucleus</keyword>
<dbReference type="Ensembl" id="ENSSAUT00010009138.1">
    <property type="protein sequence ID" value="ENSSAUP00010008543.1"/>
    <property type="gene ID" value="ENSSAUG00010004271.1"/>
</dbReference>
<reference evidence="8" key="3">
    <citation type="submission" date="2025-09" db="UniProtKB">
        <authorList>
            <consortium name="Ensembl"/>
        </authorList>
    </citation>
    <scope>IDENTIFICATION</scope>
</reference>
<dbReference type="GO" id="GO:0003700">
    <property type="term" value="F:DNA-binding transcription factor activity"/>
    <property type="evidence" value="ECO:0007669"/>
    <property type="project" value="UniProtKB-UniRule"/>
</dbReference>
<dbReference type="Pfam" id="PF05485">
    <property type="entry name" value="THAP"/>
    <property type="match status" value="1"/>
</dbReference>
<comment type="subcellular location">
    <subcellularLocation>
        <location evidence="6">Nucleus</location>
        <location evidence="6">Nucleoplasm</location>
    </subcellularLocation>
</comment>
<comment type="function">
    <text evidence="6">DNA-binding transcription regulator that regulates endothelial cell proliferation and G1/S cell-cycle progression. Specifically binds the 5'-[AT]NTNN[GT]GGCA[AGT]-3' core DNA sequence and acts by modulating expression of pRB-E2F cell-cycle target genes.</text>
</comment>
<keyword evidence="6" id="KW-0175">Coiled coil</keyword>
<dbReference type="GO" id="GO:0008270">
    <property type="term" value="F:zinc ion binding"/>
    <property type="evidence" value="ECO:0007669"/>
    <property type="project" value="UniProtKB-KW"/>
</dbReference>
<keyword evidence="6" id="KW-0131">Cell cycle</keyword>
<evidence type="ECO:0000256" key="3">
    <source>
        <dbReference type="ARBA" id="ARBA00022833"/>
    </source>
</evidence>
<evidence type="ECO:0000259" key="7">
    <source>
        <dbReference type="PROSITE" id="PS50950"/>
    </source>
</evidence>
<reference evidence="8" key="2">
    <citation type="submission" date="2025-08" db="UniProtKB">
        <authorList>
            <consortium name="Ensembl"/>
        </authorList>
    </citation>
    <scope>IDENTIFICATION</scope>
</reference>
<dbReference type="PANTHER" id="PTHR46600:SF7">
    <property type="entry name" value="SI:DKEY-228B2.6-RELATED"/>
    <property type="match status" value="1"/>
</dbReference>
<evidence type="ECO:0000313" key="8">
    <source>
        <dbReference type="Ensembl" id="ENSSAUP00010008543.1"/>
    </source>
</evidence>
<name>A0A671U4C5_SPAAU</name>
<sequence>MVAAEQLPNEWCCRYNSVLSFHLFPQDASLRAKWLHRIRRVQFTVTQHMKVCSHHFEESLIRTTANGKHVLSRDAVPSLFDWNDYSVKRRTIWESLGTST</sequence>
<feature type="domain" description="THAP-type" evidence="7">
    <location>
        <begin position="1"/>
        <end position="80"/>
    </location>
</feature>
<evidence type="ECO:0000256" key="2">
    <source>
        <dbReference type="ARBA" id="ARBA00022771"/>
    </source>
</evidence>
<evidence type="ECO:0000313" key="9">
    <source>
        <dbReference type="Proteomes" id="UP000472265"/>
    </source>
</evidence>
<dbReference type="GO" id="GO:0001935">
    <property type="term" value="P:endothelial cell proliferation"/>
    <property type="evidence" value="ECO:0007669"/>
    <property type="project" value="UniProtKB-UniRule"/>
</dbReference>
<protein>
    <recommendedName>
        <fullName evidence="6">THAP domain-containing protein 1</fullName>
    </recommendedName>
</protein>
<dbReference type="GO" id="GO:0000978">
    <property type="term" value="F:RNA polymerase II cis-regulatory region sequence-specific DNA binding"/>
    <property type="evidence" value="ECO:0007669"/>
    <property type="project" value="TreeGrafter"/>
</dbReference>
<keyword evidence="2 5" id="KW-0863">Zinc-finger</keyword>
<dbReference type="Gene3D" id="6.20.210.20">
    <property type="entry name" value="THAP domain"/>
    <property type="match status" value="1"/>
</dbReference>
<keyword evidence="3" id="KW-0862">Zinc</keyword>
<dbReference type="PROSITE" id="PS50950">
    <property type="entry name" value="ZF_THAP"/>
    <property type="match status" value="1"/>
</dbReference>
<dbReference type="GO" id="GO:0006357">
    <property type="term" value="P:regulation of transcription by RNA polymerase II"/>
    <property type="evidence" value="ECO:0007669"/>
    <property type="project" value="TreeGrafter"/>
</dbReference>
<proteinExistence type="inferred from homology"/>
<dbReference type="SMART" id="SM00692">
    <property type="entry name" value="DM3"/>
    <property type="match status" value="1"/>
</dbReference>
<dbReference type="GO" id="GO:0005654">
    <property type="term" value="C:nucleoplasm"/>
    <property type="evidence" value="ECO:0007669"/>
    <property type="project" value="UniProtKB-SubCell"/>
</dbReference>
<evidence type="ECO:0000256" key="6">
    <source>
        <dbReference type="RuleBase" id="RU369073"/>
    </source>
</evidence>
<evidence type="ECO:0000256" key="5">
    <source>
        <dbReference type="PROSITE-ProRule" id="PRU00309"/>
    </source>
</evidence>
<comment type="similarity">
    <text evidence="6">Belongs to the THAP1 family.</text>
</comment>
<dbReference type="Proteomes" id="UP000472265">
    <property type="component" value="Chromosome 9"/>
</dbReference>
<dbReference type="OMA" id="KRRTIWE"/>
<dbReference type="PANTHER" id="PTHR46600">
    <property type="entry name" value="THAP DOMAIN-CONTAINING"/>
    <property type="match status" value="1"/>
</dbReference>
<dbReference type="SUPFAM" id="SSF57716">
    <property type="entry name" value="Glucocorticoid receptor-like (DNA-binding domain)"/>
    <property type="match status" value="1"/>
</dbReference>
<keyword evidence="4 5" id="KW-0238">DNA-binding</keyword>
<keyword evidence="1" id="KW-0479">Metal-binding</keyword>
<keyword evidence="6" id="KW-0805">Transcription regulation</keyword>
<dbReference type="GeneTree" id="ENSGT00980000199732"/>
<keyword evidence="9" id="KW-1185">Reference proteome</keyword>
<evidence type="ECO:0000256" key="4">
    <source>
        <dbReference type="ARBA" id="ARBA00023125"/>
    </source>
</evidence>
<dbReference type="InterPro" id="IPR006612">
    <property type="entry name" value="THAP_Znf"/>
</dbReference>
<dbReference type="AlphaFoldDB" id="A0A671U4C5"/>
<organism evidence="8 9">
    <name type="scientific">Sparus aurata</name>
    <name type="common">Gilthead sea bream</name>
    <dbReference type="NCBI Taxonomy" id="8175"/>
    <lineage>
        <taxon>Eukaryota</taxon>
        <taxon>Metazoa</taxon>
        <taxon>Chordata</taxon>
        <taxon>Craniata</taxon>
        <taxon>Vertebrata</taxon>
        <taxon>Euteleostomi</taxon>
        <taxon>Actinopterygii</taxon>
        <taxon>Neopterygii</taxon>
        <taxon>Teleostei</taxon>
        <taxon>Neoteleostei</taxon>
        <taxon>Acanthomorphata</taxon>
        <taxon>Eupercaria</taxon>
        <taxon>Spariformes</taxon>
        <taxon>Sparidae</taxon>
        <taxon>Sparus</taxon>
    </lineage>
</organism>
<dbReference type="InterPro" id="IPR026516">
    <property type="entry name" value="THAP1/10"/>
</dbReference>
<evidence type="ECO:0000256" key="1">
    <source>
        <dbReference type="ARBA" id="ARBA00022723"/>
    </source>
</evidence>
<dbReference type="InParanoid" id="A0A671U4C5"/>